<dbReference type="STRING" id="568872.GA0070624_3932"/>
<sequence>MQLEYEFTVPVPVSQAWTVLLDLERVVPCLPGATLTSYDGDAFAGTVRVKLGPVNLTYQGKGRFVSRDEDAGRVVIEASGRESRGGGTATTTATMTMTPTTDGASTVVAVQAELSVTGRPAQFGRGMIADVGGKLVGQFADCLAQRLAESRPPAGDVPTAQEAELVAAADGLRAVPAGDGAPAGGPTVAVPEPAVEQAPAAAPPVDLLRVSAGPAVRRVAPYAIGFLVGALVVWALGHGGRPG</sequence>
<dbReference type="CDD" id="cd07823">
    <property type="entry name" value="SRPBCC_5"/>
    <property type="match status" value="1"/>
</dbReference>
<evidence type="ECO:0000313" key="2">
    <source>
        <dbReference type="Proteomes" id="UP000199413"/>
    </source>
</evidence>
<dbReference type="Gene3D" id="3.30.530.20">
    <property type="match status" value="1"/>
</dbReference>
<dbReference type="SUPFAM" id="SSF55961">
    <property type="entry name" value="Bet v1-like"/>
    <property type="match status" value="1"/>
</dbReference>
<dbReference type="InterPro" id="IPR023393">
    <property type="entry name" value="START-like_dom_sf"/>
</dbReference>
<dbReference type="AlphaFoldDB" id="A0A1C6SJM8"/>
<keyword evidence="2" id="KW-1185">Reference proteome</keyword>
<dbReference type="EMBL" id="FMHV01000002">
    <property type="protein sequence ID" value="SCL29691.1"/>
    <property type="molecule type" value="Genomic_DNA"/>
</dbReference>
<organism evidence="1 2">
    <name type="scientific">Micromonospora rhizosphaerae</name>
    <dbReference type="NCBI Taxonomy" id="568872"/>
    <lineage>
        <taxon>Bacteria</taxon>
        <taxon>Bacillati</taxon>
        <taxon>Actinomycetota</taxon>
        <taxon>Actinomycetes</taxon>
        <taxon>Micromonosporales</taxon>
        <taxon>Micromonosporaceae</taxon>
        <taxon>Micromonospora</taxon>
    </lineage>
</organism>
<dbReference type="Pfam" id="PF06240">
    <property type="entry name" value="COXG"/>
    <property type="match status" value="1"/>
</dbReference>
<proteinExistence type="predicted"/>
<dbReference type="PANTHER" id="PTHR38588">
    <property type="entry name" value="BLL0334 PROTEIN"/>
    <property type="match status" value="1"/>
</dbReference>
<evidence type="ECO:0000313" key="1">
    <source>
        <dbReference type="EMBL" id="SCL29691.1"/>
    </source>
</evidence>
<gene>
    <name evidence="1" type="ORF">GA0070624_3932</name>
</gene>
<dbReference type="RefSeq" id="WP_091343078.1">
    <property type="nucleotide sequence ID" value="NZ_FMHV01000002.1"/>
</dbReference>
<accession>A0A1C6SJM8</accession>
<dbReference type="InterPro" id="IPR010419">
    <property type="entry name" value="CO_DH_gsu"/>
</dbReference>
<reference evidence="2" key="1">
    <citation type="submission" date="2016-06" db="EMBL/GenBank/DDBJ databases">
        <authorList>
            <person name="Varghese N."/>
            <person name="Submissions Spin"/>
        </authorList>
    </citation>
    <scope>NUCLEOTIDE SEQUENCE [LARGE SCALE GENOMIC DNA]</scope>
    <source>
        <strain evidence="2">DSM 45431</strain>
    </source>
</reference>
<protein>
    <submittedName>
        <fullName evidence="1">Carbon monoxide dehydrogenase subunit G</fullName>
    </submittedName>
</protein>
<name>A0A1C6SJM8_9ACTN</name>
<dbReference type="PANTHER" id="PTHR38588:SF1">
    <property type="entry name" value="BLL0334 PROTEIN"/>
    <property type="match status" value="1"/>
</dbReference>
<dbReference type="Proteomes" id="UP000199413">
    <property type="component" value="Unassembled WGS sequence"/>
</dbReference>
<dbReference type="OrthoDB" id="9808623at2"/>